<accession>A0ABW3CHN0</accession>
<name>A0ABW3CHN0_9ACTN</name>
<dbReference type="Proteomes" id="UP001597083">
    <property type="component" value="Unassembled WGS sequence"/>
</dbReference>
<dbReference type="NCBIfam" id="TIGR03083">
    <property type="entry name" value="maleylpyruvate isomerase family mycothiol-dependent enzyme"/>
    <property type="match status" value="1"/>
</dbReference>
<sequence>MPDIFEDLKDEYRQLHDVLTALTPDQWARPSACEGWTVSDVVLHLAQSEELAVASIAGRARPLTGERAG</sequence>
<reference evidence="3" key="1">
    <citation type="journal article" date="2019" name="Int. J. Syst. Evol. Microbiol.">
        <title>The Global Catalogue of Microorganisms (GCM) 10K type strain sequencing project: providing services to taxonomists for standard genome sequencing and annotation.</title>
        <authorList>
            <consortium name="The Broad Institute Genomics Platform"/>
            <consortium name="The Broad Institute Genome Sequencing Center for Infectious Disease"/>
            <person name="Wu L."/>
            <person name="Ma J."/>
        </authorList>
    </citation>
    <scope>NUCLEOTIDE SEQUENCE [LARGE SCALE GENOMIC DNA]</scope>
    <source>
        <strain evidence="3">JCM 31696</strain>
    </source>
</reference>
<evidence type="ECO:0000259" key="1">
    <source>
        <dbReference type="Pfam" id="PF11716"/>
    </source>
</evidence>
<dbReference type="InterPro" id="IPR017517">
    <property type="entry name" value="Maleyloyr_isom"/>
</dbReference>
<organism evidence="2 3">
    <name type="scientific">Actinomadura adrarensis</name>
    <dbReference type="NCBI Taxonomy" id="1819600"/>
    <lineage>
        <taxon>Bacteria</taxon>
        <taxon>Bacillati</taxon>
        <taxon>Actinomycetota</taxon>
        <taxon>Actinomycetes</taxon>
        <taxon>Streptosporangiales</taxon>
        <taxon>Thermomonosporaceae</taxon>
        <taxon>Actinomadura</taxon>
    </lineage>
</organism>
<keyword evidence="3" id="KW-1185">Reference proteome</keyword>
<evidence type="ECO:0000313" key="3">
    <source>
        <dbReference type="Proteomes" id="UP001597083"/>
    </source>
</evidence>
<feature type="domain" description="Mycothiol-dependent maleylpyruvate isomerase metal-binding" evidence="1">
    <location>
        <begin position="9"/>
        <end position="62"/>
    </location>
</feature>
<feature type="non-terminal residue" evidence="2">
    <location>
        <position position="69"/>
    </location>
</feature>
<gene>
    <name evidence="2" type="ORF">ACFQ07_17355</name>
</gene>
<dbReference type="Pfam" id="PF11716">
    <property type="entry name" value="MDMPI_N"/>
    <property type="match status" value="1"/>
</dbReference>
<dbReference type="InterPro" id="IPR024344">
    <property type="entry name" value="MDMPI_metal-binding"/>
</dbReference>
<dbReference type="SUPFAM" id="SSF109854">
    <property type="entry name" value="DinB/YfiT-like putative metalloenzymes"/>
    <property type="match status" value="1"/>
</dbReference>
<dbReference type="InterPro" id="IPR034660">
    <property type="entry name" value="DinB/YfiT-like"/>
</dbReference>
<dbReference type="EMBL" id="JBHTIR010002621">
    <property type="protein sequence ID" value="MFD0854008.1"/>
    <property type="molecule type" value="Genomic_DNA"/>
</dbReference>
<proteinExistence type="predicted"/>
<comment type="caution">
    <text evidence="2">The sequence shown here is derived from an EMBL/GenBank/DDBJ whole genome shotgun (WGS) entry which is preliminary data.</text>
</comment>
<evidence type="ECO:0000313" key="2">
    <source>
        <dbReference type="EMBL" id="MFD0854008.1"/>
    </source>
</evidence>
<protein>
    <submittedName>
        <fullName evidence="2">DinB family protein</fullName>
    </submittedName>
</protein>
<dbReference type="Gene3D" id="1.20.120.450">
    <property type="entry name" value="dinb family like domain"/>
    <property type="match status" value="1"/>
</dbReference>